<dbReference type="SUPFAM" id="SSF81301">
    <property type="entry name" value="Nucleotidyltransferase"/>
    <property type="match status" value="1"/>
</dbReference>
<evidence type="ECO:0000313" key="6">
    <source>
        <dbReference type="Proteomes" id="UP000034201"/>
    </source>
</evidence>
<dbReference type="PROSITE" id="PS51880">
    <property type="entry name" value="TGS"/>
    <property type="match status" value="1"/>
</dbReference>
<sequence length="538" mass="61956">MPILKNNKFLQEEHPPFLSNGVKELFEKLKSEHTDDEIALLRRAYEFAARAHEGQKRKSGEAYISHPLATAERLVEMRLDAPAIAAAFLHDICEDTKYTVTDIQKEFGNEIAFIVEGVTKLNKIKYKGSERTAESLRKMFLAIAEDIRIVILKLADRVHNMETLSFLPPEKQKRIALETIEIYASLAYRLGMTELSGDLEDLAFPYIYPAEFEWLTQNARERYADLDRYIQNVKPLLEEELKKENIRVIDIHARAKHKYSLYKKLLKYDMDIGKITDIIALRVIVPSIEACYGTLGVVHKLWPPMPGKIKDYIALPKPNGYRSLHTTVFGPEGKPVEIQMRTPEMHEEAESGIAAHWAYTEFKKREPDAIKKGRHSFAHQKQAAWIEQLRDWQKEFENPNEFLESLKIDFFKNRIFVLTPKGDVFDLPEGSTPVDFAYHVHTQIGNTTTGARVNGKMVALDHSLRNGDIVEILTQKNKKPNPDWLAVVKSTEARKKIASFVRKMEEEKRFQKPGGEMVEFRLTVHDRVGLLRDVSQAF</sequence>
<dbReference type="Gene3D" id="1.10.3210.10">
    <property type="entry name" value="Hypothetical protein af1432"/>
    <property type="match status" value="1"/>
</dbReference>
<dbReference type="Gene3D" id="3.30.460.10">
    <property type="entry name" value="Beta Polymerase, domain 2"/>
    <property type="match status" value="1"/>
</dbReference>
<dbReference type="GO" id="GO:0005886">
    <property type="term" value="C:plasma membrane"/>
    <property type="evidence" value="ECO:0007669"/>
    <property type="project" value="TreeGrafter"/>
</dbReference>
<dbReference type="InterPro" id="IPR006674">
    <property type="entry name" value="HD_domain"/>
</dbReference>
<evidence type="ECO:0000256" key="1">
    <source>
        <dbReference type="ARBA" id="ARBA00025704"/>
    </source>
</evidence>
<dbReference type="InterPro" id="IPR004811">
    <property type="entry name" value="RelA/Spo_fam"/>
</dbReference>
<comment type="function">
    <text evidence="2">In eubacteria ppGpp (guanosine 3'-diphosphate 5'-diphosphate) is a mediator of the stringent response that coordinates a variety of cellular activities in response to changes in nutritional abundance.</text>
</comment>
<organism evidence="5 6">
    <name type="scientific">Candidatus Adlerbacteria bacterium GW2011_GWC1_50_9</name>
    <dbReference type="NCBI Taxonomy" id="1618608"/>
    <lineage>
        <taxon>Bacteria</taxon>
        <taxon>Candidatus Adleribacteriota</taxon>
    </lineage>
</organism>
<dbReference type="EMBL" id="LCQQ01000062">
    <property type="protein sequence ID" value="KKW19176.1"/>
    <property type="molecule type" value="Genomic_DNA"/>
</dbReference>
<dbReference type="PROSITE" id="PS51831">
    <property type="entry name" value="HD"/>
    <property type="match status" value="1"/>
</dbReference>
<gene>
    <name evidence="5" type="ORF">UY61_C0062G0005</name>
</gene>
<dbReference type="PANTHER" id="PTHR21262:SF31">
    <property type="entry name" value="GTP PYROPHOSPHOKINASE"/>
    <property type="match status" value="1"/>
</dbReference>
<feature type="non-terminal residue" evidence="5">
    <location>
        <position position="538"/>
    </location>
</feature>
<dbReference type="InterPro" id="IPR033655">
    <property type="entry name" value="TGS_RelA/SpoT"/>
</dbReference>
<evidence type="ECO:0000259" key="3">
    <source>
        <dbReference type="PROSITE" id="PS51831"/>
    </source>
</evidence>
<reference evidence="5 6" key="1">
    <citation type="journal article" date="2015" name="Nature">
        <title>rRNA introns, odd ribosomes, and small enigmatic genomes across a large radiation of phyla.</title>
        <authorList>
            <person name="Brown C.T."/>
            <person name="Hug L.A."/>
            <person name="Thomas B.C."/>
            <person name="Sharon I."/>
            <person name="Castelle C.J."/>
            <person name="Singh A."/>
            <person name="Wilkins M.J."/>
            <person name="Williams K.H."/>
            <person name="Banfield J.F."/>
        </authorList>
    </citation>
    <scope>NUCLEOTIDE SEQUENCE [LARGE SCALE GENOMIC DNA]</scope>
</reference>
<dbReference type="Proteomes" id="UP000034201">
    <property type="component" value="Unassembled WGS sequence"/>
</dbReference>
<dbReference type="Gene3D" id="3.10.20.30">
    <property type="match status" value="1"/>
</dbReference>
<dbReference type="SMART" id="SM00954">
    <property type="entry name" value="RelA_SpoT"/>
    <property type="match status" value="1"/>
</dbReference>
<dbReference type="SUPFAM" id="SSF81271">
    <property type="entry name" value="TGS-like"/>
    <property type="match status" value="1"/>
</dbReference>
<dbReference type="InterPro" id="IPR003607">
    <property type="entry name" value="HD/PDEase_dom"/>
</dbReference>
<dbReference type="Pfam" id="PF02824">
    <property type="entry name" value="TGS"/>
    <property type="match status" value="1"/>
</dbReference>
<dbReference type="NCBIfam" id="TIGR00691">
    <property type="entry name" value="spoT_relA"/>
    <property type="match status" value="1"/>
</dbReference>
<dbReference type="Pfam" id="PF04607">
    <property type="entry name" value="RelA_SpoT"/>
    <property type="match status" value="1"/>
</dbReference>
<dbReference type="InterPro" id="IPR012675">
    <property type="entry name" value="Beta-grasp_dom_sf"/>
</dbReference>
<dbReference type="InterPro" id="IPR012676">
    <property type="entry name" value="TGS-like"/>
</dbReference>
<protein>
    <submittedName>
        <fullName evidence="5">(P)ppGpp synthetase I, SpoT/RelA</fullName>
    </submittedName>
</protein>
<dbReference type="GO" id="GO:0015969">
    <property type="term" value="P:guanosine tetraphosphate metabolic process"/>
    <property type="evidence" value="ECO:0007669"/>
    <property type="project" value="InterPro"/>
</dbReference>
<dbReference type="CDD" id="cd01668">
    <property type="entry name" value="TGS_RSH"/>
    <property type="match status" value="1"/>
</dbReference>
<dbReference type="InterPro" id="IPR004095">
    <property type="entry name" value="TGS"/>
</dbReference>
<evidence type="ECO:0000256" key="2">
    <source>
        <dbReference type="RuleBase" id="RU003847"/>
    </source>
</evidence>
<accession>A0A0G1WK92</accession>
<comment type="caution">
    <text evidence="5">The sequence shown here is derived from an EMBL/GenBank/DDBJ whole genome shotgun (WGS) entry which is preliminary data.</text>
</comment>
<comment type="similarity">
    <text evidence="2">Belongs to the relA/spoT family.</text>
</comment>
<dbReference type="FunFam" id="1.10.3210.10:FF:000001">
    <property type="entry name" value="GTP pyrophosphokinase RelA"/>
    <property type="match status" value="1"/>
</dbReference>
<dbReference type="Pfam" id="PF13328">
    <property type="entry name" value="HD_4"/>
    <property type="match status" value="1"/>
</dbReference>
<dbReference type="SMART" id="SM00471">
    <property type="entry name" value="HDc"/>
    <property type="match status" value="1"/>
</dbReference>
<dbReference type="PATRIC" id="fig|1618608.3.peg.781"/>
<dbReference type="PANTHER" id="PTHR21262">
    <property type="entry name" value="GUANOSINE-3',5'-BIS DIPHOSPHATE 3'-PYROPHOSPHOHYDROLASE"/>
    <property type="match status" value="1"/>
</dbReference>
<dbReference type="FunFam" id="3.10.20.30:FF:000002">
    <property type="entry name" value="GTP pyrophosphokinase (RelA/SpoT)"/>
    <property type="match status" value="1"/>
</dbReference>
<dbReference type="InterPro" id="IPR007685">
    <property type="entry name" value="RelA_SpoT"/>
</dbReference>
<dbReference type="InterPro" id="IPR043519">
    <property type="entry name" value="NT_sf"/>
</dbReference>
<dbReference type="CDD" id="cd00077">
    <property type="entry name" value="HDc"/>
    <property type="match status" value="1"/>
</dbReference>
<proteinExistence type="inferred from homology"/>
<dbReference type="CDD" id="cd05399">
    <property type="entry name" value="NT_Rel-Spo_like"/>
    <property type="match status" value="1"/>
</dbReference>
<dbReference type="AlphaFoldDB" id="A0A0G1WK92"/>
<evidence type="ECO:0000313" key="5">
    <source>
        <dbReference type="EMBL" id="KKW19176.1"/>
    </source>
</evidence>
<feature type="domain" description="TGS" evidence="4">
    <location>
        <begin position="411"/>
        <end position="474"/>
    </location>
</feature>
<comment type="pathway">
    <text evidence="1">Purine metabolism.</text>
</comment>
<dbReference type="FunFam" id="3.30.460.10:FF:000001">
    <property type="entry name" value="GTP pyrophosphokinase RelA"/>
    <property type="match status" value="1"/>
</dbReference>
<feature type="domain" description="HD" evidence="3">
    <location>
        <begin position="63"/>
        <end position="161"/>
    </location>
</feature>
<name>A0A0G1WK92_9BACT</name>
<dbReference type="SUPFAM" id="SSF109604">
    <property type="entry name" value="HD-domain/PDEase-like"/>
    <property type="match status" value="1"/>
</dbReference>
<evidence type="ECO:0000259" key="4">
    <source>
        <dbReference type="PROSITE" id="PS51880"/>
    </source>
</evidence>